<dbReference type="EMBL" id="BAABAZ010000006">
    <property type="protein sequence ID" value="GAA4284256.1"/>
    <property type="molecule type" value="Genomic_DNA"/>
</dbReference>
<feature type="region of interest" description="Disordered" evidence="9">
    <location>
        <begin position="1"/>
        <end position="24"/>
    </location>
</feature>
<dbReference type="InterPro" id="IPR003439">
    <property type="entry name" value="ABC_transporter-like_ATP-bd"/>
</dbReference>
<dbReference type="Gene3D" id="3.40.50.300">
    <property type="entry name" value="P-loop containing nucleotide triphosphate hydrolases"/>
    <property type="match status" value="1"/>
</dbReference>
<organism evidence="11 12">
    <name type="scientific">Brevibacterium daeguense</name>
    <dbReference type="NCBI Taxonomy" id="909936"/>
    <lineage>
        <taxon>Bacteria</taxon>
        <taxon>Bacillati</taxon>
        <taxon>Actinomycetota</taxon>
        <taxon>Actinomycetes</taxon>
        <taxon>Micrococcales</taxon>
        <taxon>Brevibacteriaceae</taxon>
        <taxon>Brevibacterium</taxon>
    </lineage>
</organism>
<evidence type="ECO:0000256" key="8">
    <source>
        <dbReference type="ARBA" id="ARBA00023136"/>
    </source>
</evidence>
<keyword evidence="3" id="KW-0410">Iron transport</keyword>
<keyword evidence="6" id="KW-0408">Iron</keyword>
<evidence type="ECO:0000256" key="9">
    <source>
        <dbReference type="SAM" id="MobiDB-lite"/>
    </source>
</evidence>
<dbReference type="InterPro" id="IPR015853">
    <property type="entry name" value="ABC_transpr_FbpC"/>
</dbReference>
<dbReference type="PROSITE" id="PS50893">
    <property type="entry name" value="ABC_TRANSPORTER_2"/>
    <property type="match status" value="1"/>
</dbReference>
<evidence type="ECO:0000256" key="6">
    <source>
        <dbReference type="ARBA" id="ARBA00023004"/>
    </source>
</evidence>
<evidence type="ECO:0000313" key="11">
    <source>
        <dbReference type="EMBL" id="GAA4284256.1"/>
    </source>
</evidence>
<comment type="caution">
    <text evidence="11">The sequence shown here is derived from an EMBL/GenBank/DDBJ whole genome shotgun (WGS) entry which is preliminary data.</text>
</comment>
<evidence type="ECO:0000313" key="12">
    <source>
        <dbReference type="Proteomes" id="UP001501586"/>
    </source>
</evidence>
<dbReference type="SUPFAM" id="SSF52540">
    <property type="entry name" value="P-loop containing nucleoside triphosphate hydrolases"/>
    <property type="match status" value="1"/>
</dbReference>
<dbReference type="PROSITE" id="PS00211">
    <property type="entry name" value="ABC_TRANSPORTER_1"/>
    <property type="match status" value="1"/>
</dbReference>
<evidence type="ECO:0000256" key="5">
    <source>
        <dbReference type="ARBA" id="ARBA00022840"/>
    </source>
</evidence>
<evidence type="ECO:0000259" key="10">
    <source>
        <dbReference type="PROSITE" id="PS50893"/>
    </source>
</evidence>
<keyword evidence="1" id="KW-0813">Transport</keyword>
<proteinExistence type="predicted"/>
<dbReference type="InterPro" id="IPR008995">
    <property type="entry name" value="Mo/tungstate-bd_C_term_dom"/>
</dbReference>
<accession>A0ABP8EJU8</accession>
<feature type="region of interest" description="Disordered" evidence="9">
    <location>
        <begin position="367"/>
        <end position="404"/>
    </location>
</feature>
<evidence type="ECO:0000256" key="3">
    <source>
        <dbReference type="ARBA" id="ARBA00022496"/>
    </source>
</evidence>
<keyword evidence="4" id="KW-0547">Nucleotide-binding</keyword>
<dbReference type="InterPro" id="IPR013611">
    <property type="entry name" value="Transp-assoc_OB_typ2"/>
</dbReference>
<dbReference type="Proteomes" id="UP001501586">
    <property type="component" value="Unassembled WGS sequence"/>
</dbReference>
<dbReference type="RefSeq" id="WP_236866101.1">
    <property type="nucleotide sequence ID" value="NZ_BAABAZ010000006.1"/>
</dbReference>
<keyword evidence="7" id="KW-0406">Ion transport</keyword>
<gene>
    <name evidence="11" type="ORF">GCM10022261_17870</name>
</gene>
<dbReference type="PANTHER" id="PTHR42781">
    <property type="entry name" value="SPERMIDINE/PUTRESCINE IMPORT ATP-BINDING PROTEIN POTA"/>
    <property type="match status" value="1"/>
</dbReference>
<dbReference type="InterPro" id="IPR027417">
    <property type="entry name" value="P-loop_NTPase"/>
</dbReference>
<keyword evidence="8" id="KW-0472">Membrane</keyword>
<dbReference type="CDD" id="cd03259">
    <property type="entry name" value="ABC_Carb_Solutes_like"/>
    <property type="match status" value="1"/>
</dbReference>
<keyword evidence="12" id="KW-1185">Reference proteome</keyword>
<sequence length="404" mass="42964">MTDKPTTRSPAPTRGTADATPPALTLEGVGKHYGGVVAARDLQLTVAPGELVTVIGPSGCGKSTLLRLIAGLERPDAGTIRIAGETVAGSGRFQQPERRRVGMVFQDYALFPHLTVAQNVAFGLNRAARAERRVRVDEALELVRMAHLSGRYPHELSGGQQQRAALARALAPAPKVVLLDEPFSSLDESLRAQLRADTVAALRETRTTGVLVTHDQTEALSVGDRVVVMRGGAIEQADVPEKVFEQPASRFVASFMGDADFLPAHVDRALLTCEIGIVSTVPGWADSDVDVEVVLRPHEVALRADPSSASRVAAVEYHGAFVLHTVQLPSGRRLRSWQHNGVRYPVGTAVAVGVAPGIVPSLLVGDEAITRPPGRNGGQPLDSREDGLPAPAPALAEDTFHRAR</sequence>
<evidence type="ECO:0000256" key="1">
    <source>
        <dbReference type="ARBA" id="ARBA00022448"/>
    </source>
</evidence>
<dbReference type="GO" id="GO:0005524">
    <property type="term" value="F:ATP binding"/>
    <property type="evidence" value="ECO:0007669"/>
    <property type="project" value="UniProtKB-KW"/>
</dbReference>
<evidence type="ECO:0000256" key="4">
    <source>
        <dbReference type="ARBA" id="ARBA00022741"/>
    </source>
</evidence>
<reference evidence="12" key="1">
    <citation type="journal article" date="2019" name="Int. J. Syst. Evol. Microbiol.">
        <title>The Global Catalogue of Microorganisms (GCM) 10K type strain sequencing project: providing services to taxonomists for standard genome sequencing and annotation.</title>
        <authorList>
            <consortium name="The Broad Institute Genomics Platform"/>
            <consortium name="The Broad Institute Genome Sequencing Center for Infectious Disease"/>
            <person name="Wu L."/>
            <person name="Ma J."/>
        </authorList>
    </citation>
    <scope>NUCLEOTIDE SEQUENCE [LARGE SCALE GENOMIC DNA]</scope>
    <source>
        <strain evidence="12">JCM 17458</strain>
    </source>
</reference>
<name>A0ABP8EJU8_9MICO</name>
<dbReference type="SMART" id="SM00382">
    <property type="entry name" value="AAA"/>
    <property type="match status" value="1"/>
</dbReference>
<dbReference type="InterPro" id="IPR003593">
    <property type="entry name" value="AAA+_ATPase"/>
</dbReference>
<keyword evidence="2" id="KW-1003">Cell membrane</keyword>
<protein>
    <submittedName>
        <fullName evidence="11">ABC transporter ATP-binding protein</fullName>
    </submittedName>
</protein>
<evidence type="ECO:0000256" key="2">
    <source>
        <dbReference type="ARBA" id="ARBA00022475"/>
    </source>
</evidence>
<keyword evidence="5 11" id="KW-0067">ATP-binding</keyword>
<dbReference type="Pfam" id="PF08402">
    <property type="entry name" value="TOBE_2"/>
    <property type="match status" value="1"/>
</dbReference>
<evidence type="ECO:0000256" key="7">
    <source>
        <dbReference type="ARBA" id="ARBA00023065"/>
    </source>
</evidence>
<dbReference type="Pfam" id="PF00005">
    <property type="entry name" value="ABC_tran"/>
    <property type="match status" value="1"/>
</dbReference>
<dbReference type="PANTHER" id="PTHR42781:SF4">
    <property type="entry name" value="SPERMIDINE_PUTRESCINE IMPORT ATP-BINDING PROTEIN POTA"/>
    <property type="match status" value="1"/>
</dbReference>
<dbReference type="InterPro" id="IPR050093">
    <property type="entry name" value="ABC_SmlMolc_Importer"/>
</dbReference>
<feature type="domain" description="ABC transporter" evidence="10">
    <location>
        <begin position="24"/>
        <end position="256"/>
    </location>
</feature>
<dbReference type="InterPro" id="IPR017871">
    <property type="entry name" value="ABC_transporter-like_CS"/>
</dbReference>
<dbReference type="SUPFAM" id="SSF50331">
    <property type="entry name" value="MOP-like"/>
    <property type="match status" value="1"/>
</dbReference>